<evidence type="ECO:0000313" key="2">
    <source>
        <dbReference type="Proteomes" id="UP000070620"/>
    </source>
</evidence>
<gene>
    <name evidence="1" type="ORF">AWW66_21370</name>
</gene>
<protein>
    <submittedName>
        <fullName evidence="1">Uncharacterized protein</fullName>
    </submittedName>
</protein>
<reference evidence="1 2" key="1">
    <citation type="submission" date="2016-01" db="EMBL/GenBank/DDBJ databases">
        <title>Whole genome sequence and analysis of Micromonospora rosaria DSM 803, which can produce antibacterial substance rosamicin.</title>
        <authorList>
            <person name="Yang H."/>
            <person name="He X."/>
            <person name="Zhu D."/>
        </authorList>
    </citation>
    <scope>NUCLEOTIDE SEQUENCE [LARGE SCALE GENOMIC DNA]</scope>
    <source>
        <strain evidence="1 2">DSM 803</strain>
    </source>
</reference>
<organism evidence="1 2">
    <name type="scientific">Micromonospora rosaria</name>
    <dbReference type="NCBI Taxonomy" id="47874"/>
    <lineage>
        <taxon>Bacteria</taxon>
        <taxon>Bacillati</taxon>
        <taxon>Actinomycetota</taxon>
        <taxon>Actinomycetes</taxon>
        <taxon>Micromonosporales</taxon>
        <taxon>Micromonosporaceae</taxon>
        <taxon>Micromonospora</taxon>
    </lineage>
</organism>
<dbReference type="EMBL" id="LRQV01000089">
    <property type="protein sequence ID" value="KXK59970.1"/>
    <property type="molecule type" value="Genomic_DNA"/>
</dbReference>
<name>A0A136PNB4_9ACTN</name>
<accession>A0A136PNB4</accession>
<comment type="caution">
    <text evidence="1">The sequence shown here is derived from an EMBL/GenBank/DDBJ whole genome shotgun (WGS) entry which is preliminary data.</text>
</comment>
<dbReference type="Proteomes" id="UP000070620">
    <property type="component" value="Unassembled WGS sequence"/>
</dbReference>
<proteinExistence type="predicted"/>
<keyword evidence="2" id="KW-1185">Reference proteome</keyword>
<dbReference type="AlphaFoldDB" id="A0A136PNB4"/>
<evidence type="ECO:0000313" key="1">
    <source>
        <dbReference type="EMBL" id="KXK59970.1"/>
    </source>
</evidence>
<sequence length="60" mass="6917">MILMGRAWLWTSDRTEFPHHRLKEIAMMHEVLELQVVETEDAEFLPEAPITDGSGISFTC</sequence>